<protein>
    <recommendedName>
        <fullName evidence="2">Endonuclease/exonuclease/phosphatase domain-containing protein</fullName>
    </recommendedName>
</protein>
<sequence>MAARCLTMQRSVKAVGTLLVLSWTLATAGPLSPEGPGAGCDEGGSGQASCLAKRTKASAASSSLTSGVLLVQRRFESSIKGHNRIADAGQEDSECCDAFQNWPNVDQGVVCNGQESSKTGAGCKALVQTAPYGHRCDKYCESFGHVCVAAAEEVNEDCRELYAASCDQEIRGTSDMLCTCMKPAAPKTCSAWPAAPKEPIPGTIGWKSSGHQVGQGWCAEEEPHSDWDLRMNCPSSGLSVKVLTYNLFWWNLFDRRKGNGQSAGKLISENGQYDMIAFQECDDVWRVLGDAGLASTFTPIDGGHAIALAYRTAAWERLSDGKEEIAEDSRAQYYGKRSVVWARLRNVATGKVVFYLNHHGPLPVNSGGACGGQATAYRILKTVGLQAHGDDLIVVVGDFNAGPDSDTVRALERKMNLIVTGRKLGAVDHIFSNCGGASVKKVRNLGDGGSDHDALDVTFEF</sequence>
<organism evidence="3 4">
    <name type="scientific">Polarella glacialis</name>
    <name type="common">Dinoflagellate</name>
    <dbReference type="NCBI Taxonomy" id="89957"/>
    <lineage>
        <taxon>Eukaryota</taxon>
        <taxon>Sar</taxon>
        <taxon>Alveolata</taxon>
        <taxon>Dinophyceae</taxon>
        <taxon>Suessiales</taxon>
        <taxon>Suessiaceae</taxon>
        <taxon>Polarella</taxon>
    </lineage>
</organism>
<evidence type="ECO:0000313" key="3">
    <source>
        <dbReference type="EMBL" id="CAE8675568.1"/>
    </source>
</evidence>
<dbReference type="Proteomes" id="UP000626109">
    <property type="component" value="Unassembled WGS sequence"/>
</dbReference>
<dbReference type="Gene3D" id="3.60.10.10">
    <property type="entry name" value="Endonuclease/exonuclease/phosphatase"/>
    <property type="match status" value="1"/>
</dbReference>
<proteinExistence type="predicted"/>
<dbReference type="InterPro" id="IPR005135">
    <property type="entry name" value="Endo/exonuclease/phosphatase"/>
</dbReference>
<dbReference type="AlphaFoldDB" id="A0A813JHX7"/>
<dbReference type="InterPro" id="IPR036691">
    <property type="entry name" value="Endo/exonu/phosph_ase_sf"/>
</dbReference>
<gene>
    <name evidence="3" type="ORF">PGLA2088_LOCUS19449</name>
</gene>
<reference evidence="3" key="1">
    <citation type="submission" date="2021-02" db="EMBL/GenBank/DDBJ databases">
        <authorList>
            <person name="Dougan E. K."/>
            <person name="Rhodes N."/>
            <person name="Thang M."/>
            <person name="Chan C."/>
        </authorList>
    </citation>
    <scope>NUCLEOTIDE SEQUENCE</scope>
</reference>
<keyword evidence="1" id="KW-0732">Signal</keyword>
<comment type="caution">
    <text evidence="3">The sequence shown here is derived from an EMBL/GenBank/DDBJ whole genome shotgun (WGS) entry which is preliminary data.</text>
</comment>
<dbReference type="Pfam" id="PF03372">
    <property type="entry name" value="Exo_endo_phos"/>
    <property type="match status" value="1"/>
</dbReference>
<dbReference type="GO" id="GO:0003824">
    <property type="term" value="F:catalytic activity"/>
    <property type="evidence" value="ECO:0007669"/>
    <property type="project" value="InterPro"/>
</dbReference>
<name>A0A813JHX7_POLGL</name>
<accession>A0A813JHX7</accession>
<feature type="domain" description="Endonuclease/exonuclease/phosphatase" evidence="2">
    <location>
        <begin position="265"/>
        <end position="452"/>
    </location>
</feature>
<feature type="signal peptide" evidence="1">
    <location>
        <begin position="1"/>
        <end position="28"/>
    </location>
</feature>
<dbReference type="SUPFAM" id="SSF56219">
    <property type="entry name" value="DNase I-like"/>
    <property type="match status" value="1"/>
</dbReference>
<feature type="chain" id="PRO_5032701835" description="Endonuclease/exonuclease/phosphatase domain-containing protein" evidence="1">
    <location>
        <begin position="29"/>
        <end position="461"/>
    </location>
</feature>
<evidence type="ECO:0000259" key="2">
    <source>
        <dbReference type="Pfam" id="PF03372"/>
    </source>
</evidence>
<evidence type="ECO:0000256" key="1">
    <source>
        <dbReference type="SAM" id="SignalP"/>
    </source>
</evidence>
<dbReference type="EMBL" id="CAJNNW010025094">
    <property type="protein sequence ID" value="CAE8675568.1"/>
    <property type="molecule type" value="Genomic_DNA"/>
</dbReference>
<evidence type="ECO:0000313" key="4">
    <source>
        <dbReference type="Proteomes" id="UP000626109"/>
    </source>
</evidence>